<evidence type="ECO:0000313" key="4">
    <source>
        <dbReference type="Proteomes" id="UP001633002"/>
    </source>
</evidence>
<evidence type="ECO:0000313" key="3">
    <source>
        <dbReference type="EMBL" id="KAL3694644.1"/>
    </source>
</evidence>
<feature type="domain" description="Reverse transcriptase" evidence="2">
    <location>
        <begin position="203"/>
        <end position="479"/>
    </location>
</feature>
<dbReference type="InterPro" id="IPR000477">
    <property type="entry name" value="RT_dom"/>
</dbReference>
<dbReference type="Proteomes" id="UP001633002">
    <property type="component" value="Unassembled WGS sequence"/>
</dbReference>
<dbReference type="CDD" id="cd01650">
    <property type="entry name" value="RT_nLTR_like"/>
    <property type="match status" value="1"/>
</dbReference>
<feature type="compositionally biased region" description="Acidic residues" evidence="1">
    <location>
        <begin position="1058"/>
        <end position="1068"/>
    </location>
</feature>
<dbReference type="SUPFAM" id="SSF56672">
    <property type="entry name" value="DNA/RNA polymerases"/>
    <property type="match status" value="1"/>
</dbReference>
<protein>
    <recommendedName>
        <fullName evidence="2">Reverse transcriptase domain-containing protein</fullName>
    </recommendedName>
</protein>
<dbReference type="EMBL" id="JBJQOH010000003">
    <property type="protein sequence ID" value="KAL3694644.1"/>
    <property type="molecule type" value="Genomic_DNA"/>
</dbReference>
<keyword evidence="4" id="KW-1185">Reference proteome</keyword>
<dbReference type="PANTHER" id="PTHR31635:SF196">
    <property type="entry name" value="REVERSE TRANSCRIPTASE DOMAIN-CONTAINING PROTEIN-RELATED"/>
    <property type="match status" value="1"/>
</dbReference>
<dbReference type="PANTHER" id="PTHR31635">
    <property type="entry name" value="REVERSE TRANSCRIPTASE DOMAIN-CONTAINING PROTEIN-RELATED"/>
    <property type="match status" value="1"/>
</dbReference>
<dbReference type="Pfam" id="PF00078">
    <property type="entry name" value="RVT_1"/>
    <property type="match status" value="1"/>
</dbReference>
<sequence length="1068" mass="123773">MDQDALEDDEFREKVKNAWTKGWNMTPIQTVAWSLAWGKVRECYVTRRSEQQSERSKLQEEKIRLEQLRIRMANTTPTTMEKKEYRALENRRMAVLVTGDGEQVEDEDHIKQMVNQFMTNLFKKQQETTSKKEKGARILRLIDRKVSPEKNIKTLEEPSAEEVGKLVHRMAKGKAPGLDGVTCEVVVKCWSWVGESCVNIVQHFWETGELGASEVQGLIKLLPKNEEKQFIKNWRPISLLPFLYRLVSKILADRIKQIIPRLVDEEQTGFVEGRSIVDNVISLKLGQDIAVSTKQATLFCKLDFVKAFDRIEHIYIWDTLAAMDFHPRFIYLLQGLIATGRSKVSINGELTDSFALERGVRQGCSVSPLLFALSTQPLMKLMREEEKCGRLTCLGIPRGKTMLHRLFVDDSGEAVTAEKDQFDNLQRTIEDFEDISGAQLNINKSVVIPMVNTIPEWLDETGCTILKEQEKITYLGCQIGHNMTEKEHARSLAGKLTKKLANWTHRFLTWPGRVMLLRHVLRAIPIYHFLSIGLNDSGYKQLESVCRYFLWGAMREGKAQCPLIAWDRITCSRPHGGLLITPFDVSSVALNMKLIARLLAGDNSEWSDMIRYYIRQESRKKKYIKETKWWSAEKALLLLPSILSKDSLTLKHLMKAWKRIRTYLRFDATKLLLPGSIMWKQVQLLTERYIGEAPFEIKKVAPVLKLLRCETLMNVADGTGSWIDVRQTARHKGIYISTEAEWEVSNLQRWLQKVELSPGGLQDSKSWRWDTEQSKWSGWNRPNQFWSKLMISSIPPPAQPSNSWNIRPSEDFWSKLWLNLWQCRTKPKIKLWTWKVLQQGFFTGARALRMQVADGVCKRCLQEVKTIPHMMKDCPEVRRYWILWTQVRHTTGETRCNTRNLLEELKRGIECHNRNPTWLHTIVAITSNCWKDRNNWVFRNKRSQTSLNVSLREAQQTIEADMQESGSEECWTRRLEGLRTIRSWLQTEVQLHRRRSVAQQIDAMLEGDRVIPIATQNVERLIIEPDRTLSADTILSVEPSDTQHSSDVTSEQESSVEVSDDNEEDWQS</sequence>
<evidence type="ECO:0000259" key="2">
    <source>
        <dbReference type="PROSITE" id="PS50878"/>
    </source>
</evidence>
<feature type="region of interest" description="Disordered" evidence="1">
    <location>
        <begin position="1036"/>
        <end position="1068"/>
    </location>
</feature>
<organism evidence="3 4">
    <name type="scientific">Riccia sorocarpa</name>
    <dbReference type="NCBI Taxonomy" id="122646"/>
    <lineage>
        <taxon>Eukaryota</taxon>
        <taxon>Viridiplantae</taxon>
        <taxon>Streptophyta</taxon>
        <taxon>Embryophyta</taxon>
        <taxon>Marchantiophyta</taxon>
        <taxon>Marchantiopsida</taxon>
        <taxon>Marchantiidae</taxon>
        <taxon>Marchantiales</taxon>
        <taxon>Ricciaceae</taxon>
        <taxon>Riccia</taxon>
    </lineage>
</organism>
<gene>
    <name evidence="3" type="ORF">R1sor_008295</name>
</gene>
<dbReference type="InterPro" id="IPR043502">
    <property type="entry name" value="DNA/RNA_pol_sf"/>
</dbReference>
<dbReference type="Pfam" id="PF13966">
    <property type="entry name" value="zf-RVT"/>
    <property type="match status" value="1"/>
</dbReference>
<reference evidence="3 4" key="1">
    <citation type="submission" date="2024-09" db="EMBL/GenBank/DDBJ databases">
        <title>Chromosome-scale assembly of Riccia sorocarpa.</title>
        <authorList>
            <person name="Paukszto L."/>
        </authorList>
    </citation>
    <scope>NUCLEOTIDE SEQUENCE [LARGE SCALE GENOMIC DNA]</scope>
    <source>
        <strain evidence="3">LP-2024</strain>
        <tissue evidence="3">Aerial parts of the thallus</tissue>
    </source>
</reference>
<feature type="compositionally biased region" description="Low complexity" evidence="1">
    <location>
        <begin position="1045"/>
        <end position="1057"/>
    </location>
</feature>
<proteinExistence type="predicted"/>
<evidence type="ECO:0000256" key="1">
    <source>
        <dbReference type="SAM" id="MobiDB-lite"/>
    </source>
</evidence>
<dbReference type="InterPro" id="IPR026960">
    <property type="entry name" value="RVT-Znf"/>
</dbReference>
<dbReference type="AlphaFoldDB" id="A0ABD3HV79"/>
<name>A0ABD3HV79_9MARC</name>
<comment type="caution">
    <text evidence="3">The sequence shown here is derived from an EMBL/GenBank/DDBJ whole genome shotgun (WGS) entry which is preliminary data.</text>
</comment>
<dbReference type="PROSITE" id="PS50878">
    <property type="entry name" value="RT_POL"/>
    <property type="match status" value="1"/>
</dbReference>
<accession>A0ABD3HV79</accession>